<sequence length="121" mass="14103">MQGAKIGRCQRIQKIKNIRLKGKPLAQLNTDIHERDGHICIIRGCGRYVLPDVKFHHEPCGNSKEDRIERGCVVCDFHHDIRHHGKEGLEEIRQQCVEYLSNLYPEDWAEIKDRYLAGKET</sequence>
<name>A0ABS8HXE6_9FIRM</name>
<comment type="caution">
    <text evidence="1">The sequence shown here is derived from an EMBL/GenBank/DDBJ whole genome shotgun (WGS) entry which is preliminary data.</text>
</comment>
<dbReference type="EMBL" id="JAJHJB010000037">
    <property type="protein sequence ID" value="MCC5467637.1"/>
    <property type="molecule type" value="Genomic_DNA"/>
</dbReference>
<evidence type="ECO:0000313" key="2">
    <source>
        <dbReference type="Proteomes" id="UP001165492"/>
    </source>
</evidence>
<evidence type="ECO:0008006" key="3">
    <source>
        <dbReference type="Google" id="ProtNLM"/>
    </source>
</evidence>
<proteinExistence type="predicted"/>
<keyword evidence="2" id="KW-1185">Reference proteome</keyword>
<evidence type="ECO:0000313" key="1">
    <source>
        <dbReference type="EMBL" id="MCC5467637.1"/>
    </source>
</evidence>
<organism evidence="1 2">
    <name type="scientific">Pelosinus baikalensis</name>
    <dbReference type="NCBI Taxonomy" id="2892015"/>
    <lineage>
        <taxon>Bacteria</taxon>
        <taxon>Bacillati</taxon>
        <taxon>Bacillota</taxon>
        <taxon>Negativicutes</taxon>
        <taxon>Selenomonadales</taxon>
        <taxon>Sporomusaceae</taxon>
        <taxon>Pelosinus</taxon>
    </lineage>
</organism>
<protein>
    <recommendedName>
        <fullName evidence="3">HNH endonuclease</fullName>
    </recommendedName>
</protein>
<accession>A0ABS8HXE6</accession>
<dbReference type="Proteomes" id="UP001165492">
    <property type="component" value="Unassembled WGS sequence"/>
</dbReference>
<gene>
    <name evidence="1" type="ORF">LMF89_20080</name>
</gene>
<reference evidence="1" key="1">
    <citation type="submission" date="2021-11" db="EMBL/GenBank/DDBJ databases">
        <title>Description of a new species Pelosinus isolated from the bottom sediments of Lake Baikal.</title>
        <authorList>
            <person name="Zakharyuk A."/>
        </authorList>
    </citation>
    <scope>NUCLEOTIDE SEQUENCE</scope>
    <source>
        <strain evidence="1">Bkl1</strain>
    </source>
</reference>